<evidence type="ECO:0000313" key="3">
    <source>
        <dbReference type="Proteomes" id="UP000749559"/>
    </source>
</evidence>
<evidence type="ECO:0000313" key="2">
    <source>
        <dbReference type="EMBL" id="CAH1776187.1"/>
    </source>
</evidence>
<dbReference type="OrthoDB" id="6058931at2759"/>
<name>A0A8J1TS39_OWEFU</name>
<accession>A0A8J1TS39</accession>
<dbReference type="EMBL" id="CAIIXF020000001">
    <property type="protein sequence ID" value="CAH1776187.1"/>
    <property type="molecule type" value="Genomic_DNA"/>
</dbReference>
<proteinExistence type="inferred from homology"/>
<keyword evidence="3" id="KW-1185">Reference proteome</keyword>
<organism evidence="2 3">
    <name type="scientific">Owenia fusiformis</name>
    <name type="common">Polychaete worm</name>
    <dbReference type="NCBI Taxonomy" id="6347"/>
    <lineage>
        <taxon>Eukaryota</taxon>
        <taxon>Metazoa</taxon>
        <taxon>Spiralia</taxon>
        <taxon>Lophotrochozoa</taxon>
        <taxon>Annelida</taxon>
        <taxon>Polychaeta</taxon>
        <taxon>Sedentaria</taxon>
        <taxon>Canalipalpata</taxon>
        <taxon>Sabellida</taxon>
        <taxon>Oweniida</taxon>
        <taxon>Oweniidae</taxon>
        <taxon>Owenia</taxon>
    </lineage>
</organism>
<dbReference type="GO" id="GO:0005634">
    <property type="term" value="C:nucleus"/>
    <property type="evidence" value="ECO:0007669"/>
    <property type="project" value="TreeGrafter"/>
</dbReference>
<dbReference type="Pfam" id="PF07985">
    <property type="entry name" value="SRR1"/>
    <property type="match status" value="1"/>
</dbReference>
<protein>
    <submittedName>
        <fullName evidence="2">Uncharacterized protein</fullName>
    </submittedName>
</protein>
<dbReference type="GO" id="GO:0005737">
    <property type="term" value="C:cytoplasm"/>
    <property type="evidence" value="ECO:0007669"/>
    <property type="project" value="TreeGrafter"/>
</dbReference>
<comment type="similarity">
    <text evidence="1">Belongs to the SRR1 family.</text>
</comment>
<dbReference type="InterPro" id="IPR012942">
    <property type="entry name" value="SRR1-like"/>
</dbReference>
<dbReference type="AlphaFoldDB" id="A0A8J1TS39"/>
<gene>
    <name evidence="2" type="ORF">OFUS_LOCUS3390</name>
</gene>
<sequence length="273" mass="31743">EMEDGGFTVVKYKKTRQHIRTCRQHRISVSEDNDALENTDVNRTAIINRLNEAILLLESSAYCSNLKKMISAMLQGDGTLCDVMEMVLYGVGNFSSCPIARYQLALYTILHRDCNVPPNKCFIYDPKFSDVEFDVLKELGYCIIEENEEGKRETSCPTLFYMPHCGKVLYNNLLWKNWNSRQLTDIMILGNSFSNMNDSLPKKEFTDHYSYIQRILPYTAELKVENNFDHVDIFNDTSLHYFKENVLNSIPREFWLKNSEPIVSDDVEIILKK</sequence>
<comment type="caution">
    <text evidence="2">The sequence shown here is derived from an EMBL/GenBank/DDBJ whole genome shotgun (WGS) entry which is preliminary data.</text>
</comment>
<dbReference type="PANTHER" id="PTHR28626:SF3">
    <property type="entry name" value="SRR1-LIKE PROTEIN"/>
    <property type="match status" value="1"/>
</dbReference>
<evidence type="ECO:0000256" key="1">
    <source>
        <dbReference type="ARBA" id="ARBA00009856"/>
    </source>
</evidence>
<reference evidence="2" key="1">
    <citation type="submission" date="2022-03" db="EMBL/GenBank/DDBJ databases">
        <authorList>
            <person name="Martin C."/>
        </authorList>
    </citation>
    <scope>NUCLEOTIDE SEQUENCE</scope>
</reference>
<feature type="non-terminal residue" evidence="2">
    <location>
        <position position="1"/>
    </location>
</feature>
<dbReference type="PANTHER" id="PTHR28626">
    <property type="entry name" value="SRR1-LIKE PROTEIN"/>
    <property type="match status" value="1"/>
</dbReference>
<dbReference type="InterPro" id="IPR040044">
    <property type="entry name" value="SRR1L"/>
</dbReference>
<dbReference type="Proteomes" id="UP000749559">
    <property type="component" value="Unassembled WGS sequence"/>
</dbReference>